<dbReference type="Proteomes" id="UP000283586">
    <property type="component" value="Unassembled WGS sequence"/>
</dbReference>
<keyword evidence="1" id="KW-1133">Transmembrane helix</keyword>
<dbReference type="InterPro" id="IPR021552">
    <property type="entry name" value="ArsP_2"/>
</dbReference>
<feature type="transmembrane region" description="Helical" evidence="1">
    <location>
        <begin position="104"/>
        <end position="133"/>
    </location>
</feature>
<feature type="transmembrane region" description="Helical" evidence="1">
    <location>
        <begin position="195"/>
        <end position="215"/>
    </location>
</feature>
<reference evidence="2 3" key="1">
    <citation type="submission" date="2018-08" db="EMBL/GenBank/DDBJ databases">
        <title>A genome reference for cultivated species of the human gut microbiota.</title>
        <authorList>
            <person name="Zou Y."/>
            <person name="Xue W."/>
            <person name="Luo G."/>
        </authorList>
    </citation>
    <scope>NUCLEOTIDE SEQUENCE [LARGE SCALE GENOMIC DNA]</scope>
    <source>
        <strain evidence="2 3">AF31-21AC</strain>
    </source>
</reference>
<gene>
    <name evidence="2" type="ORF">DWZ31_04590</name>
</gene>
<evidence type="ECO:0000313" key="2">
    <source>
        <dbReference type="EMBL" id="RHN10830.1"/>
    </source>
</evidence>
<feature type="transmembrane region" description="Helical" evidence="1">
    <location>
        <begin position="171"/>
        <end position="189"/>
    </location>
</feature>
<dbReference type="Pfam" id="PF11449">
    <property type="entry name" value="ArsP_2"/>
    <property type="match status" value="1"/>
</dbReference>
<name>A0A3R6KBS5_9FIRM</name>
<organism evidence="2 3">
    <name type="scientific">Roseburia intestinalis</name>
    <dbReference type="NCBI Taxonomy" id="166486"/>
    <lineage>
        <taxon>Bacteria</taxon>
        <taxon>Bacillati</taxon>
        <taxon>Bacillota</taxon>
        <taxon>Clostridia</taxon>
        <taxon>Lachnospirales</taxon>
        <taxon>Lachnospiraceae</taxon>
        <taxon>Roseburia</taxon>
    </lineage>
</organism>
<proteinExistence type="predicted"/>
<keyword evidence="1" id="KW-0472">Membrane</keyword>
<keyword evidence="1" id="KW-0812">Transmembrane</keyword>
<sequence length="288" mass="30817">MGRNMLDIILDTLLDSVKLLPFLFITYLLMEELEHKTGGKAKNRIRSAGKSGPVWGALLGVIPQCGFSAAASSLYAGHVITVGTLLAIFLSTSDEMLPIMISEAVAPVVIVKILAAKVIIGMISGLVVEFLYVGVMKKHEKEMDIHVVCEEEHCSCEDGIFRSAFKHTLKIFVYILIISFLLNVVIGFIGEDTLAGFFTAMPLVGEAVAALVGLIPNCASSVVITELYLGGIIGAGAMMSGLLVNAGVGLLVLFRLNRDWKQNAGIVAALYGLGVFWGVIIRVCGIVF</sequence>
<comment type="caution">
    <text evidence="2">The sequence shown here is derived from an EMBL/GenBank/DDBJ whole genome shotgun (WGS) entry which is preliminary data.</text>
</comment>
<dbReference type="NCBIfam" id="NF037962">
    <property type="entry name" value="arsenic_eff"/>
    <property type="match status" value="1"/>
</dbReference>
<feature type="transmembrane region" description="Helical" evidence="1">
    <location>
        <begin position="227"/>
        <end position="254"/>
    </location>
</feature>
<accession>A0A3R6KBS5</accession>
<dbReference type="EMBL" id="QRQN01000004">
    <property type="protein sequence ID" value="RHN10830.1"/>
    <property type="molecule type" value="Genomic_DNA"/>
</dbReference>
<feature type="transmembrane region" description="Helical" evidence="1">
    <location>
        <begin position="74"/>
        <end position="92"/>
    </location>
</feature>
<protein>
    <recommendedName>
        <fullName evidence="4">Arsenic efflux protein</fullName>
    </recommendedName>
</protein>
<feature type="transmembrane region" description="Helical" evidence="1">
    <location>
        <begin position="266"/>
        <end position="287"/>
    </location>
</feature>
<dbReference type="AlphaFoldDB" id="A0A3R6KBS5"/>
<evidence type="ECO:0000256" key="1">
    <source>
        <dbReference type="SAM" id="Phobius"/>
    </source>
</evidence>
<evidence type="ECO:0000313" key="3">
    <source>
        <dbReference type="Proteomes" id="UP000283586"/>
    </source>
</evidence>
<evidence type="ECO:0008006" key="4">
    <source>
        <dbReference type="Google" id="ProtNLM"/>
    </source>
</evidence>